<dbReference type="InterPro" id="IPR029069">
    <property type="entry name" value="HotDog_dom_sf"/>
</dbReference>
<dbReference type="ExpressionAtlas" id="A0A2K3DP55">
    <property type="expression patterns" value="baseline and differential"/>
</dbReference>
<dbReference type="InParanoid" id="A0A2K3DP55"/>
<dbReference type="PANTHER" id="PTHR43841">
    <property type="entry name" value="3-HYDROXYACYL-THIOESTER DEHYDRATASE HTDX-RELATED"/>
    <property type="match status" value="1"/>
</dbReference>
<organism evidence="3 4">
    <name type="scientific">Chlamydomonas reinhardtii</name>
    <name type="common">Chlamydomonas smithii</name>
    <dbReference type="NCBI Taxonomy" id="3055"/>
    <lineage>
        <taxon>Eukaryota</taxon>
        <taxon>Viridiplantae</taxon>
        <taxon>Chlorophyta</taxon>
        <taxon>core chlorophytes</taxon>
        <taxon>Chlorophyceae</taxon>
        <taxon>CS clade</taxon>
        <taxon>Chlamydomonadales</taxon>
        <taxon>Chlamydomonadaceae</taxon>
        <taxon>Chlamydomonas</taxon>
    </lineage>
</organism>
<evidence type="ECO:0000313" key="4">
    <source>
        <dbReference type="Proteomes" id="UP000006906"/>
    </source>
</evidence>
<feature type="domain" description="MaoC-like" evidence="2">
    <location>
        <begin position="256"/>
        <end position="329"/>
    </location>
</feature>
<reference evidence="3 4" key="1">
    <citation type="journal article" date="2007" name="Science">
        <title>The Chlamydomonas genome reveals the evolution of key animal and plant functions.</title>
        <authorList>
            <person name="Merchant S.S."/>
            <person name="Prochnik S.E."/>
            <person name="Vallon O."/>
            <person name="Harris E.H."/>
            <person name="Karpowicz S.J."/>
            <person name="Witman G.B."/>
            <person name="Terry A."/>
            <person name="Salamov A."/>
            <person name="Fritz-Laylin L.K."/>
            <person name="Marechal-Drouard L."/>
            <person name="Marshall W.F."/>
            <person name="Qu L.H."/>
            <person name="Nelson D.R."/>
            <person name="Sanderfoot A.A."/>
            <person name="Spalding M.H."/>
            <person name="Kapitonov V.V."/>
            <person name="Ren Q."/>
            <person name="Ferris P."/>
            <person name="Lindquist E."/>
            <person name="Shapiro H."/>
            <person name="Lucas S.M."/>
            <person name="Grimwood J."/>
            <person name="Schmutz J."/>
            <person name="Cardol P."/>
            <person name="Cerutti H."/>
            <person name="Chanfreau G."/>
            <person name="Chen C.L."/>
            <person name="Cognat V."/>
            <person name="Croft M.T."/>
            <person name="Dent R."/>
            <person name="Dutcher S."/>
            <person name="Fernandez E."/>
            <person name="Fukuzawa H."/>
            <person name="Gonzalez-Ballester D."/>
            <person name="Gonzalez-Halphen D."/>
            <person name="Hallmann A."/>
            <person name="Hanikenne M."/>
            <person name="Hippler M."/>
            <person name="Inwood W."/>
            <person name="Jabbari K."/>
            <person name="Kalanon M."/>
            <person name="Kuras R."/>
            <person name="Lefebvre P.A."/>
            <person name="Lemaire S.D."/>
            <person name="Lobanov A.V."/>
            <person name="Lohr M."/>
            <person name="Manuell A."/>
            <person name="Meier I."/>
            <person name="Mets L."/>
            <person name="Mittag M."/>
            <person name="Mittelmeier T."/>
            <person name="Moroney J.V."/>
            <person name="Moseley J."/>
            <person name="Napoli C."/>
            <person name="Nedelcu A.M."/>
            <person name="Niyogi K."/>
            <person name="Novoselov S.V."/>
            <person name="Paulsen I.T."/>
            <person name="Pazour G."/>
            <person name="Purton S."/>
            <person name="Ral J.P."/>
            <person name="Riano-Pachon D.M."/>
            <person name="Riekhof W."/>
            <person name="Rymarquis L."/>
            <person name="Schroda M."/>
            <person name="Stern D."/>
            <person name="Umen J."/>
            <person name="Willows R."/>
            <person name="Wilson N."/>
            <person name="Zimmer S.L."/>
            <person name="Allmer J."/>
            <person name="Balk J."/>
            <person name="Bisova K."/>
            <person name="Chen C.J."/>
            <person name="Elias M."/>
            <person name="Gendler K."/>
            <person name="Hauser C."/>
            <person name="Lamb M.R."/>
            <person name="Ledford H."/>
            <person name="Long J.C."/>
            <person name="Minagawa J."/>
            <person name="Page M.D."/>
            <person name="Pan J."/>
            <person name="Pootakham W."/>
            <person name="Roje S."/>
            <person name="Rose A."/>
            <person name="Stahlberg E."/>
            <person name="Terauchi A.M."/>
            <person name="Yang P."/>
            <person name="Ball S."/>
            <person name="Bowler C."/>
            <person name="Dieckmann C.L."/>
            <person name="Gladyshev V.N."/>
            <person name="Green P."/>
            <person name="Jorgensen R."/>
            <person name="Mayfield S."/>
            <person name="Mueller-Roeber B."/>
            <person name="Rajamani S."/>
            <person name="Sayre R.T."/>
            <person name="Brokstein P."/>
            <person name="Dubchak I."/>
            <person name="Goodstein D."/>
            <person name="Hornick L."/>
            <person name="Huang Y.W."/>
            <person name="Jhaveri J."/>
            <person name="Luo Y."/>
            <person name="Martinez D."/>
            <person name="Ngau W.C."/>
            <person name="Otillar B."/>
            <person name="Poliakov A."/>
            <person name="Porter A."/>
            <person name="Szajkowski L."/>
            <person name="Werner G."/>
            <person name="Zhou K."/>
            <person name="Grigoriev I.V."/>
            <person name="Rokhsar D.S."/>
            <person name="Grossman A.R."/>
        </authorList>
    </citation>
    <scope>NUCLEOTIDE SEQUENCE [LARGE SCALE GENOMIC DNA]</scope>
    <source>
        <strain evidence="4">CC-503</strain>
    </source>
</reference>
<dbReference type="Proteomes" id="UP000006906">
    <property type="component" value="Chromosome 6"/>
</dbReference>
<dbReference type="PaxDb" id="3055-EDO99664"/>
<dbReference type="Pfam" id="PF01575">
    <property type="entry name" value="MaoC_dehydratas"/>
    <property type="match status" value="1"/>
</dbReference>
<keyword evidence="1" id="KW-0472">Membrane</keyword>
<dbReference type="Gramene" id="PNW82307">
    <property type="protein sequence ID" value="PNW82307"/>
    <property type="gene ID" value="CHLRE_06g278196v5"/>
</dbReference>
<protein>
    <recommendedName>
        <fullName evidence="2">MaoC-like domain-containing protein</fullName>
    </recommendedName>
</protein>
<keyword evidence="1" id="KW-0812">Transmembrane</keyword>
<evidence type="ECO:0000259" key="2">
    <source>
        <dbReference type="Pfam" id="PF01575"/>
    </source>
</evidence>
<keyword evidence="1" id="KW-1133">Transmembrane helix</keyword>
<evidence type="ECO:0000256" key="1">
    <source>
        <dbReference type="SAM" id="Phobius"/>
    </source>
</evidence>
<dbReference type="RefSeq" id="XP_001698079.2">
    <property type="nucleotide sequence ID" value="XM_001698027.3"/>
</dbReference>
<accession>A0A2K3DP55</accession>
<gene>
    <name evidence="3" type="ORF">CHLRE_06g278196v5</name>
</gene>
<dbReference type="Gene3D" id="3.10.129.10">
    <property type="entry name" value="Hotdog Thioesterase"/>
    <property type="match status" value="1"/>
</dbReference>
<dbReference type="OrthoDB" id="533830at2759"/>
<feature type="transmembrane region" description="Helical" evidence="1">
    <location>
        <begin position="43"/>
        <end position="60"/>
    </location>
</feature>
<evidence type="ECO:0000313" key="3">
    <source>
        <dbReference type="EMBL" id="PNW82307.1"/>
    </source>
</evidence>
<dbReference type="GeneID" id="5723557"/>
<dbReference type="InterPro" id="IPR002539">
    <property type="entry name" value="MaoC-like_dom"/>
</dbReference>
<dbReference type="PANTHER" id="PTHR43841:SF1">
    <property type="entry name" value="3-HYDROXYACYL-THIOESTER DEHYDRATASE X"/>
    <property type="match status" value="1"/>
</dbReference>
<keyword evidence="4" id="KW-1185">Reference proteome</keyword>
<sequence>MAAMPLPPLNLVTAAGLLAAVLGAVLGTALLLRPSGRAPVVLSAWPGLLWLYLQAIAAVAKGTPRKGRDAAAGSKAIQVALSRPCHFGHSRLRRYLALAGFSEGTAGAVPLMYPVVEGFRLVIQCMVLPAFPFNVLGSVLARTRVVALRRVGAEEKLTYSCRLEPGYRTTAKGDTEVDFVLECRGAAAPAAGGAAAAPGAAGSALVWRCVTTALILSPRRSKGPKPAAGQEPAGAAAAAAPLPAPAVIDTWRLGSDTGRRYGALNGDLNPIHLHALTSSLFGFKRPIAHALFLTGRAEASLRKAGLQPRYPVVLSAEFKRPTLLPATLKCAWLGLPPPAASATAAAAAGEHAAAVAAALESAEGARFAVLTEDLGKEVLVGAVSCRAEAVRAALGEE</sequence>
<dbReference type="AlphaFoldDB" id="A0A2K3DP55"/>
<dbReference type="EMBL" id="CM008967">
    <property type="protein sequence ID" value="PNW82307.1"/>
    <property type="molecule type" value="Genomic_DNA"/>
</dbReference>
<dbReference type="KEGG" id="cre:CHLRE_06g278196v5"/>
<name>A0A2K3DP55_CHLRE</name>
<dbReference type="SUPFAM" id="SSF54637">
    <property type="entry name" value="Thioesterase/thiol ester dehydrase-isomerase"/>
    <property type="match status" value="1"/>
</dbReference>
<proteinExistence type="predicted"/>